<dbReference type="OrthoDB" id="931158at2759"/>
<dbReference type="Pfam" id="PF21230">
    <property type="entry name" value="Nakanori"/>
    <property type="match status" value="1"/>
</dbReference>
<evidence type="ECO:0000313" key="1">
    <source>
        <dbReference type="EMBL" id="ONK55118.1"/>
    </source>
</evidence>
<dbReference type="Gramene" id="ONK55118">
    <property type="protein sequence ID" value="ONK55118"/>
    <property type="gene ID" value="A4U43_UnF7380"/>
</dbReference>
<gene>
    <name evidence="1" type="ORF">A4U43_UnF7380</name>
</gene>
<evidence type="ECO:0000313" key="2">
    <source>
        <dbReference type="Proteomes" id="UP000243459"/>
    </source>
</evidence>
<dbReference type="Gene3D" id="2.60.270.50">
    <property type="match status" value="1"/>
</dbReference>
<sequence>MEKLILGQGPTTICMVYNATGAPIYFVTDKNWHGYLKSPKFPEKIENGQWGVFSHSSMLTAHTTGFSAAVVYRAEDIVSGDKNDWMFSWYDGLLTKEGVLQKAYTEMGEAGLFQGEEVWNKIKQQTEYAKAKTFCEWKIYAAHVEIDNKNPAHYKVKLLVLSLRINEQPATK</sequence>
<dbReference type="Proteomes" id="UP000243459">
    <property type="component" value="Unassembled WGS sequence"/>
</dbReference>
<reference evidence="2" key="1">
    <citation type="journal article" date="2017" name="Nat. Commun.">
        <title>The asparagus genome sheds light on the origin and evolution of a young Y chromosome.</title>
        <authorList>
            <person name="Harkess A."/>
            <person name="Zhou J."/>
            <person name="Xu C."/>
            <person name="Bowers J.E."/>
            <person name="Van der Hulst R."/>
            <person name="Ayyampalayam S."/>
            <person name="Mercati F."/>
            <person name="Riccardi P."/>
            <person name="McKain M.R."/>
            <person name="Kakrana A."/>
            <person name="Tang H."/>
            <person name="Ray J."/>
            <person name="Groenendijk J."/>
            <person name="Arikit S."/>
            <person name="Mathioni S.M."/>
            <person name="Nakano M."/>
            <person name="Shan H."/>
            <person name="Telgmann-Rauber A."/>
            <person name="Kanno A."/>
            <person name="Yue Z."/>
            <person name="Chen H."/>
            <person name="Li W."/>
            <person name="Chen Y."/>
            <person name="Xu X."/>
            <person name="Zhang Y."/>
            <person name="Luo S."/>
            <person name="Chen H."/>
            <person name="Gao J."/>
            <person name="Mao Z."/>
            <person name="Pires J.C."/>
            <person name="Luo M."/>
            <person name="Kudrna D."/>
            <person name="Wing R.A."/>
            <person name="Meyers B.C."/>
            <person name="Yi K."/>
            <person name="Kong H."/>
            <person name="Lavrijsen P."/>
            <person name="Sunseri F."/>
            <person name="Falavigna A."/>
            <person name="Ye Y."/>
            <person name="Leebens-Mack J.H."/>
            <person name="Chen G."/>
        </authorList>
    </citation>
    <scope>NUCLEOTIDE SEQUENCE [LARGE SCALE GENOMIC DNA]</scope>
    <source>
        <strain evidence="2">cv. DH0086</strain>
    </source>
</reference>
<dbReference type="PANTHER" id="PTHR36482">
    <property type="entry name" value="OSJNBA0024J22.15 PROTEIN"/>
    <property type="match status" value="1"/>
</dbReference>
<accession>A0A1R3L688</accession>
<dbReference type="InterPro" id="IPR053085">
    <property type="entry name" value="Jasmonate-induced_protein"/>
</dbReference>
<protein>
    <submittedName>
        <fullName evidence="1">Uncharacterized protein</fullName>
    </submittedName>
</protein>
<name>A0A1R3L688_ASPOF</name>
<proteinExistence type="predicted"/>
<organism evidence="1 2">
    <name type="scientific">Asparagus officinalis</name>
    <name type="common">Garden asparagus</name>
    <dbReference type="NCBI Taxonomy" id="4686"/>
    <lineage>
        <taxon>Eukaryota</taxon>
        <taxon>Viridiplantae</taxon>
        <taxon>Streptophyta</taxon>
        <taxon>Embryophyta</taxon>
        <taxon>Tracheophyta</taxon>
        <taxon>Spermatophyta</taxon>
        <taxon>Magnoliopsida</taxon>
        <taxon>Liliopsida</taxon>
        <taxon>Asparagales</taxon>
        <taxon>Asparagaceae</taxon>
        <taxon>Asparagoideae</taxon>
        <taxon>Asparagus</taxon>
    </lineage>
</organism>
<keyword evidence="2" id="KW-1185">Reference proteome</keyword>
<dbReference type="EMBL" id="KV863755">
    <property type="protein sequence ID" value="ONK55118.1"/>
    <property type="molecule type" value="Genomic_DNA"/>
</dbReference>
<dbReference type="PANTHER" id="PTHR36482:SF5">
    <property type="entry name" value="23 KDA JASMONATE-INDUCED PROTEIN-LIKE"/>
    <property type="match status" value="1"/>
</dbReference>
<dbReference type="InterPro" id="IPR049065">
    <property type="entry name" value="Nakanori"/>
</dbReference>
<dbReference type="AlphaFoldDB" id="A0A1R3L688"/>